<comment type="pathway">
    <text evidence="8">Amino-acid biosynthesis; L-proline biosynthesis; L-glutamate 5-semialdehyde from L-glutamate: step 1/2.</text>
</comment>
<dbReference type="UniPathway" id="UPA00098">
    <property type="reaction ID" value="UER00359"/>
</dbReference>
<dbReference type="PANTHER" id="PTHR43654:SF1">
    <property type="entry name" value="ISOPENTENYL PHOSPHATE KINASE"/>
    <property type="match status" value="1"/>
</dbReference>
<feature type="binding site" evidence="8">
    <location>
        <position position="156"/>
    </location>
    <ligand>
        <name>substrate</name>
    </ligand>
</feature>
<name>A0A1L8R7K6_9ENTE</name>
<comment type="function">
    <text evidence="8">Catalyzes the transfer of a phosphate group to glutamate to form L-glutamate 5-phosphate.</text>
</comment>
<keyword evidence="4 8" id="KW-0808">Transferase</keyword>
<comment type="catalytic activity">
    <reaction evidence="8">
        <text>L-glutamate + ATP = L-glutamyl 5-phosphate + ADP</text>
        <dbReference type="Rhea" id="RHEA:14877"/>
        <dbReference type="ChEBI" id="CHEBI:29985"/>
        <dbReference type="ChEBI" id="CHEBI:30616"/>
        <dbReference type="ChEBI" id="CHEBI:58274"/>
        <dbReference type="ChEBI" id="CHEBI:456216"/>
        <dbReference type="EC" id="2.7.2.11"/>
    </reaction>
</comment>
<dbReference type="PIRSF" id="PIRSF000729">
    <property type="entry name" value="GK"/>
    <property type="match status" value="1"/>
</dbReference>
<dbReference type="EC" id="2.7.2.11" evidence="8"/>
<evidence type="ECO:0000256" key="6">
    <source>
        <dbReference type="ARBA" id="ARBA00022777"/>
    </source>
</evidence>
<comment type="similarity">
    <text evidence="8">Belongs to the glutamate 5-kinase family.</text>
</comment>
<dbReference type="InterPro" id="IPR005715">
    <property type="entry name" value="Glu_5kinase/COase_Synthase"/>
</dbReference>
<dbReference type="InterPro" id="IPR041739">
    <property type="entry name" value="G5K_ProB"/>
</dbReference>
<feature type="binding site" evidence="8">
    <location>
        <position position="69"/>
    </location>
    <ligand>
        <name>substrate</name>
    </ligand>
</feature>
<dbReference type="FunFam" id="3.40.1160.10:FF:000018">
    <property type="entry name" value="Glutamate 5-kinase"/>
    <property type="match status" value="1"/>
</dbReference>
<evidence type="ECO:0000256" key="8">
    <source>
        <dbReference type="HAMAP-Rule" id="MF_00456"/>
    </source>
</evidence>
<dbReference type="EMBL" id="JXKG01000005">
    <property type="protein sequence ID" value="OJG15728.1"/>
    <property type="molecule type" value="Genomic_DNA"/>
</dbReference>
<dbReference type="Pfam" id="PF00696">
    <property type="entry name" value="AA_kinase"/>
    <property type="match status" value="1"/>
</dbReference>
<dbReference type="AlphaFoldDB" id="A0A1L8R7K6"/>
<organism evidence="10 11">
    <name type="scientific">Enterococcus canintestini</name>
    <dbReference type="NCBI Taxonomy" id="317010"/>
    <lineage>
        <taxon>Bacteria</taxon>
        <taxon>Bacillati</taxon>
        <taxon>Bacillota</taxon>
        <taxon>Bacilli</taxon>
        <taxon>Lactobacillales</taxon>
        <taxon>Enterococcaceae</taxon>
        <taxon>Enterococcus</taxon>
    </lineage>
</organism>
<dbReference type="PANTHER" id="PTHR43654">
    <property type="entry name" value="GLUTAMATE 5-KINASE"/>
    <property type="match status" value="1"/>
</dbReference>
<comment type="subcellular location">
    <subcellularLocation>
        <location evidence="8">Cytoplasm</location>
    </subcellularLocation>
</comment>
<dbReference type="HAMAP" id="MF_00456">
    <property type="entry name" value="ProB"/>
    <property type="match status" value="1"/>
</dbReference>
<protein>
    <recommendedName>
        <fullName evidence="8">Glutamate 5-kinase</fullName>
        <ecNumber evidence="8">2.7.2.11</ecNumber>
    </recommendedName>
    <alternativeName>
        <fullName evidence="8">Gamma-glutamyl kinase</fullName>
        <shortName evidence="8">GK</shortName>
    </alternativeName>
</protein>
<accession>A0A1L8R7K6</accession>
<dbReference type="GO" id="GO:0005829">
    <property type="term" value="C:cytosol"/>
    <property type="evidence" value="ECO:0007669"/>
    <property type="project" value="TreeGrafter"/>
</dbReference>
<dbReference type="InterPro" id="IPR011529">
    <property type="entry name" value="Glu_5kinase"/>
</dbReference>
<dbReference type="InterPro" id="IPR001048">
    <property type="entry name" value="Asp/Glu/Uridylate_kinase"/>
</dbReference>
<evidence type="ECO:0000256" key="2">
    <source>
        <dbReference type="ARBA" id="ARBA00022605"/>
    </source>
</evidence>
<keyword evidence="2 8" id="KW-0028">Amino-acid biosynthesis</keyword>
<dbReference type="GO" id="GO:0055129">
    <property type="term" value="P:L-proline biosynthetic process"/>
    <property type="evidence" value="ECO:0007669"/>
    <property type="project" value="UniProtKB-UniRule"/>
</dbReference>
<dbReference type="SUPFAM" id="SSF53633">
    <property type="entry name" value="Carbamate kinase-like"/>
    <property type="match status" value="1"/>
</dbReference>
<dbReference type="STRING" id="317010.RU96_GL002033"/>
<dbReference type="Proteomes" id="UP000182835">
    <property type="component" value="Unassembled WGS sequence"/>
</dbReference>
<evidence type="ECO:0000259" key="9">
    <source>
        <dbReference type="Pfam" id="PF00696"/>
    </source>
</evidence>
<dbReference type="CDD" id="cd04242">
    <property type="entry name" value="AAK_G5K_ProB"/>
    <property type="match status" value="1"/>
</dbReference>
<feature type="domain" description="Aspartate/glutamate/uridylate kinase" evidence="9">
    <location>
        <begin position="24"/>
        <end position="248"/>
    </location>
</feature>
<feature type="binding site" evidence="8">
    <location>
        <position position="172"/>
    </location>
    <ligand>
        <name>substrate</name>
    </ligand>
</feature>
<evidence type="ECO:0000256" key="7">
    <source>
        <dbReference type="ARBA" id="ARBA00022840"/>
    </source>
</evidence>
<dbReference type="InterPro" id="IPR036393">
    <property type="entry name" value="AceGlu_kinase-like_sf"/>
</dbReference>
<keyword evidence="5 8" id="KW-0547">Nucleotide-binding</keyword>
<dbReference type="Gene3D" id="3.40.1160.10">
    <property type="entry name" value="Acetylglutamate kinase-like"/>
    <property type="match status" value="1"/>
</dbReference>
<dbReference type="GO" id="GO:0005524">
    <property type="term" value="F:ATP binding"/>
    <property type="evidence" value="ECO:0007669"/>
    <property type="project" value="UniProtKB-KW"/>
</dbReference>
<gene>
    <name evidence="8" type="primary">proB</name>
    <name evidence="10" type="ORF">RU96_GL002033</name>
</gene>
<comment type="caution">
    <text evidence="10">The sequence shown here is derived from an EMBL/GenBank/DDBJ whole genome shotgun (WGS) entry which is preliminary data.</text>
</comment>
<dbReference type="PROSITE" id="PS00902">
    <property type="entry name" value="GLUTAMATE_5_KINASE"/>
    <property type="match status" value="1"/>
</dbReference>
<dbReference type="PRINTS" id="PR00474">
    <property type="entry name" value="GLU5KINASE"/>
</dbReference>
<dbReference type="GO" id="GO:0004349">
    <property type="term" value="F:glutamate 5-kinase activity"/>
    <property type="evidence" value="ECO:0007669"/>
    <property type="project" value="UniProtKB-UniRule"/>
</dbReference>
<keyword evidence="3 8" id="KW-0641">Proline biosynthesis</keyword>
<evidence type="ECO:0000313" key="10">
    <source>
        <dbReference type="EMBL" id="OJG15728.1"/>
    </source>
</evidence>
<reference evidence="10 11" key="1">
    <citation type="submission" date="2014-12" db="EMBL/GenBank/DDBJ databases">
        <title>Draft genome sequences of 29 type strains of Enterococci.</title>
        <authorList>
            <person name="Zhong Z."/>
            <person name="Sun Z."/>
            <person name="Liu W."/>
            <person name="Zhang W."/>
            <person name="Zhang H."/>
        </authorList>
    </citation>
    <scope>NUCLEOTIDE SEQUENCE [LARGE SCALE GENOMIC DNA]</scope>
    <source>
        <strain evidence="10 11">DSM 21207</strain>
    </source>
</reference>
<evidence type="ECO:0000256" key="3">
    <source>
        <dbReference type="ARBA" id="ARBA00022650"/>
    </source>
</evidence>
<evidence type="ECO:0000256" key="4">
    <source>
        <dbReference type="ARBA" id="ARBA00022679"/>
    </source>
</evidence>
<feature type="binding site" evidence="8">
    <location>
        <begin position="192"/>
        <end position="193"/>
    </location>
    <ligand>
        <name>ATP</name>
        <dbReference type="ChEBI" id="CHEBI:30616"/>
    </ligand>
</feature>
<dbReference type="InterPro" id="IPR001057">
    <property type="entry name" value="Glu/AcGlu_kinase"/>
</dbReference>
<keyword evidence="6 8" id="KW-0418">Kinase</keyword>
<dbReference type="NCBIfam" id="TIGR01027">
    <property type="entry name" value="proB"/>
    <property type="match status" value="1"/>
</dbReference>
<evidence type="ECO:0000256" key="5">
    <source>
        <dbReference type="ARBA" id="ARBA00022741"/>
    </source>
</evidence>
<sequence length="282" mass="30933">MIFSVADPFKRSIKMEREFLTTAQRIVIKIGTSSLIYPNGNINLAGIDQLAFVLSDLRNQGKEVVLVSSGAIGVGMNKLHLDSRPTTIPAQQAVAAVGQAELMNIYNQRFLTYSQQTAQVLLTRDIVEFPESRKNVVNTLEQLLQMGIIPIINENDTVAIDELDHQTKFGDNDQLSAIVTQLVKGDVLVMLSDIDGFYSGNPAKNKNAILFHTIHEITPQIWDYAGDKGSKFGTGGMISKLNAAKRILLADSAMVLANGQKPQVIFDILAGKQIGTLFCRED</sequence>
<feature type="binding site" evidence="8">
    <location>
        <position position="29"/>
    </location>
    <ligand>
        <name>ATP</name>
        <dbReference type="ChEBI" id="CHEBI:30616"/>
    </ligand>
</feature>
<evidence type="ECO:0000256" key="1">
    <source>
        <dbReference type="ARBA" id="ARBA00022490"/>
    </source>
</evidence>
<proteinExistence type="inferred from homology"/>
<evidence type="ECO:0000313" key="11">
    <source>
        <dbReference type="Proteomes" id="UP000182835"/>
    </source>
</evidence>
<feature type="binding site" evidence="8">
    <location>
        <begin position="234"/>
        <end position="240"/>
    </location>
    <ligand>
        <name>ATP</name>
        <dbReference type="ChEBI" id="CHEBI:30616"/>
    </ligand>
</feature>
<keyword evidence="1 8" id="KW-0963">Cytoplasm</keyword>
<keyword evidence="7 8" id="KW-0067">ATP-binding</keyword>
<dbReference type="InterPro" id="IPR019797">
    <property type="entry name" value="Glutamate_5-kinase_CS"/>
</dbReference>